<feature type="compositionally biased region" description="Polar residues" evidence="2">
    <location>
        <begin position="445"/>
        <end position="454"/>
    </location>
</feature>
<feature type="region of interest" description="Disordered" evidence="2">
    <location>
        <begin position="213"/>
        <end position="283"/>
    </location>
</feature>
<dbReference type="EMBL" id="GACK01002265">
    <property type="protein sequence ID" value="JAA62769.1"/>
    <property type="molecule type" value="mRNA"/>
</dbReference>
<organism evidence="3">
    <name type="scientific">Rhipicephalus pulchellus</name>
    <name type="common">Yellow backed tick</name>
    <name type="synonym">Dermacentor pulchellus</name>
    <dbReference type="NCBI Taxonomy" id="72859"/>
    <lineage>
        <taxon>Eukaryota</taxon>
        <taxon>Metazoa</taxon>
        <taxon>Ecdysozoa</taxon>
        <taxon>Arthropoda</taxon>
        <taxon>Chelicerata</taxon>
        <taxon>Arachnida</taxon>
        <taxon>Acari</taxon>
        <taxon>Parasitiformes</taxon>
        <taxon>Ixodida</taxon>
        <taxon>Ixodoidea</taxon>
        <taxon>Ixodidae</taxon>
        <taxon>Rhipicephalinae</taxon>
        <taxon>Rhipicephalus</taxon>
        <taxon>Rhipicephalus</taxon>
    </lineage>
</organism>
<dbReference type="AlphaFoldDB" id="L7MHW2"/>
<reference evidence="3" key="2">
    <citation type="journal article" date="2015" name="J. Proteomics">
        <title>Sexual differences in the sialomes of the zebra tick, Rhipicephalus pulchellus.</title>
        <authorList>
            <person name="Tan A.W."/>
            <person name="Francischetti I.M."/>
            <person name="Slovak M."/>
            <person name="Kini R.M."/>
            <person name="Ribeiro J.M."/>
        </authorList>
    </citation>
    <scope>NUCLEOTIDE SEQUENCE</scope>
    <source>
        <tissue evidence="3">Salivary gland</tissue>
    </source>
</reference>
<feature type="coiled-coil region" evidence="1">
    <location>
        <begin position="138"/>
        <end position="183"/>
    </location>
</feature>
<feature type="compositionally biased region" description="Low complexity" evidence="2">
    <location>
        <begin position="213"/>
        <end position="233"/>
    </location>
</feature>
<feature type="region of interest" description="Disordered" evidence="2">
    <location>
        <begin position="302"/>
        <end position="332"/>
    </location>
</feature>
<accession>L7MHW2</accession>
<evidence type="ECO:0000313" key="3">
    <source>
        <dbReference type="EMBL" id="JAA62769.1"/>
    </source>
</evidence>
<evidence type="ECO:0000256" key="1">
    <source>
        <dbReference type="SAM" id="Coils"/>
    </source>
</evidence>
<name>L7MHW2_RHIPC</name>
<dbReference type="GO" id="GO:0045892">
    <property type="term" value="P:negative regulation of DNA-templated transcription"/>
    <property type="evidence" value="ECO:0007669"/>
    <property type="project" value="InterPro"/>
</dbReference>
<feature type="region of interest" description="Disordered" evidence="2">
    <location>
        <begin position="89"/>
        <end position="109"/>
    </location>
</feature>
<feature type="compositionally biased region" description="Polar residues" evidence="2">
    <location>
        <begin position="255"/>
        <end position="271"/>
    </location>
</feature>
<evidence type="ECO:0000256" key="2">
    <source>
        <dbReference type="SAM" id="MobiDB-lite"/>
    </source>
</evidence>
<evidence type="ECO:0008006" key="4">
    <source>
        <dbReference type="Google" id="ProtNLM"/>
    </source>
</evidence>
<feature type="region of interest" description="Disordered" evidence="2">
    <location>
        <begin position="443"/>
        <end position="465"/>
    </location>
</feature>
<sequence length="508" mass="56019">LFWHDLTNKMLVFVQYEIDATTEVVEHVTVKGFHPKNVADFNSSHAYDVWWRGNNDVDGGYYKAKVLHITETQEEMDLFLSKRPRKAVNFAEGKGKKRTKSKPAPSTKTLRLEAQSKREEALITQIEADADLQMCDECEKLKIDNETLKSQLQLQESEFAAKLQKVQEDLQRALQLSEKLQEALASKVFACESRIIYARSLDVMVGTEAPVSSHSSASIGAEGSSTATASPASGLLVPRQHNSGKSLPFVRPATSLPSAPRTSVAPRSTTELPMPVRTGSSAATASAASGLLVPRQHNSDSLPVVSPATSLPSVPRTSVPPCSTTEVPMPEQTASQDLIMSSTAPVEPDEFESQDLMYSSPTAAEPDELFGEAWTPRQSGESLEGLQMVIGCTRDDGKIYAGNEKWIDKEAWGTLFRASTDSLFCRMATMLYWTADELKTRSETGKLSNKSRSLGHTEAKPPLTPEKVASLKGMFRIYMGDTPEEEQKKRLKDVRKHLAQKLGDLRRK</sequence>
<keyword evidence="1" id="KW-0175">Coiled coil</keyword>
<proteinExistence type="evidence at transcript level"/>
<dbReference type="PANTHER" id="PTHR14628:SF1">
    <property type="entry name" value="BEN DOMAIN-CONTAINING PROTEIN 5"/>
    <property type="match status" value="1"/>
</dbReference>
<reference evidence="3" key="1">
    <citation type="submission" date="2012-11" db="EMBL/GenBank/DDBJ databases">
        <authorList>
            <person name="Lucero-Rivera Y.E."/>
            <person name="Tovar-Ramirez D."/>
        </authorList>
    </citation>
    <scope>NUCLEOTIDE SEQUENCE</scope>
    <source>
        <tissue evidence="3">Salivary gland</tissue>
    </source>
</reference>
<dbReference type="PANTHER" id="PTHR14628">
    <property type="entry name" value="BEN DOMAIN-CONTAINING PROTEIN 5"/>
    <property type="match status" value="1"/>
</dbReference>
<dbReference type="GO" id="GO:0003677">
    <property type="term" value="F:DNA binding"/>
    <property type="evidence" value="ECO:0007669"/>
    <property type="project" value="InterPro"/>
</dbReference>
<feature type="compositionally biased region" description="Polar residues" evidence="2">
    <location>
        <begin position="307"/>
        <end position="332"/>
    </location>
</feature>
<protein>
    <recommendedName>
        <fullName evidence="4">BEN domain-containing protein</fullName>
    </recommendedName>
</protein>
<dbReference type="InterPro" id="IPR040391">
    <property type="entry name" value="BEND5"/>
</dbReference>
<feature type="non-terminal residue" evidence="3">
    <location>
        <position position="1"/>
    </location>
</feature>